<comment type="caution">
    <text evidence="12">The sequence shown here is derived from an EMBL/GenBank/DDBJ whole genome shotgun (WGS) entry which is preliminary data.</text>
</comment>
<dbReference type="SUPFAM" id="SSF55666">
    <property type="entry name" value="Ribonuclease PH domain 2-like"/>
    <property type="match status" value="1"/>
</dbReference>
<name>A0AAD9RS76_9HYME</name>
<keyword evidence="5" id="KW-0698">rRNA processing</keyword>
<dbReference type="GO" id="GO:0016075">
    <property type="term" value="P:rRNA catabolic process"/>
    <property type="evidence" value="ECO:0007669"/>
    <property type="project" value="TreeGrafter"/>
</dbReference>
<dbReference type="InterPro" id="IPR033196">
    <property type="entry name" value="Rrp43"/>
</dbReference>
<dbReference type="FunFam" id="3.30.230.70:FF:000017">
    <property type="entry name" value="Exosome complex component Rrp42"/>
    <property type="match status" value="1"/>
</dbReference>
<dbReference type="InterPro" id="IPR036345">
    <property type="entry name" value="ExoRNase_PH_dom2_sf"/>
</dbReference>
<evidence type="ECO:0000256" key="8">
    <source>
        <dbReference type="ARBA" id="ARBA00023242"/>
    </source>
</evidence>
<feature type="domain" description="Exoribonuclease phosphorolytic" evidence="11">
    <location>
        <begin position="192"/>
        <end position="255"/>
    </location>
</feature>
<dbReference type="GO" id="GO:0071028">
    <property type="term" value="P:nuclear mRNA surveillance"/>
    <property type="evidence" value="ECO:0007669"/>
    <property type="project" value="TreeGrafter"/>
</dbReference>
<dbReference type="GO" id="GO:0005730">
    <property type="term" value="C:nucleolus"/>
    <property type="evidence" value="ECO:0007669"/>
    <property type="project" value="UniProtKB-SubCell"/>
</dbReference>
<dbReference type="InterPro" id="IPR027408">
    <property type="entry name" value="PNPase/RNase_PH_dom_sf"/>
</dbReference>
<evidence type="ECO:0000256" key="1">
    <source>
        <dbReference type="ARBA" id="ARBA00004496"/>
    </source>
</evidence>
<keyword evidence="7" id="KW-0694">RNA-binding</keyword>
<keyword evidence="6" id="KW-0271">Exosome</keyword>
<evidence type="ECO:0000313" key="12">
    <source>
        <dbReference type="EMBL" id="KAK2584994.1"/>
    </source>
</evidence>
<dbReference type="InterPro" id="IPR015847">
    <property type="entry name" value="ExoRNase_PH_dom2"/>
</dbReference>
<dbReference type="GO" id="GO:0034473">
    <property type="term" value="P:U1 snRNA 3'-end processing"/>
    <property type="evidence" value="ECO:0007669"/>
    <property type="project" value="TreeGrafter"/>
</dbReference>
<dbReference type="InterPro" id="IPR050590">
    <property type="entry name" value="Exosome_comp_Rrp42_subfam"/>
</dbReference>
<dbReference type="GO" id="GO:0000467">
    <property type="term" value="P:exonucleolytic trimming to generate mature 3'-end of 5.8S rRNA from tricistronic rRNA transcript (SSU-rRNA, 5.8S rRNA, LSU-rRNA)"/>
    <property type="evidence" value="ECO:0007669"/>
    <property type="project" value="TreeGrafter"/>
</dbReference>
<dbReference type="PANTHER" id="PTHR11097">
    <property type="entry name" value="EXOSOME COMPLEX EXONUCLEASE RIBOSOMAL RNA PROCESSING PROTEIN"/>
    <property type="match status" value="1"/>
</dbReference>
<dbReference type="AlphaFoldDB" id="A0AAD9RS76"/>
<evidence type="ECO:0000256" key="9">
    <source>
        <dbReference type="ARBA" id="ARBA00030617"/>
    </source>
</evidence>
<organism evidence="12 13">
    <name type="scientific">Odynerus spinipes</name>
    <dbReference type="NCBI Taxonomy" id="1348599"/>
    <lineage>
        <taxon>Eukaryota</taxon>
        <taxon>Metazoa</taxon>
        <taxon>Ecdysozoa</taxon>
        <taxon>Arthropoda</taxon>
        <taxon>Hexapoda</taxon>
        <taxon>Insecta</taxon>
        <taxon>Pterygota</taxon>
        <taxon>Neoptera</taxon>
        <taxon>Endopterygota</taxon>
        <taxon>Hymenoptera</taxon>
        <taxon>Apocrita</taxon>
        <taxon>Aculeata</taxon>
        <taxon>Vespoidea</taxon>
        <taxon>Vespidae</taxon>
        <taxon>Eumeninae</taxon>
        <taxon>Odynerus</taxon>
    </lineage>
</organism>
<dbReference type="Gene3D" id="3.30.230.70">
    <property type="entry name" value="GHMP Kinase, N-terminal domain"/>
    <property type="match status" value="1"/>
</dbReference>
<feature type="domain" description="Exoribonuclease phosphorolytic" evidence="10">
    <location>
        <begin position="32"/>
        <end position="165"/>
    </location>
</feature>
<dbReference type="GO" id="GO:0071038">
    <property type="term" value="P:TRAMP-dependent tRNA surveillance pathway"/>
    <property type="evidence" value="ECO:0007669"/>
    <property type="project" value="TreeGrafter"/>
</dbReference>
<dbReference type="Pfam" id="PF01138">
    <property type="entry name" value="RNase_PH"/>
    <property type="match status" value="1"/>
</dbReference>
<comment type="similarity">
    <text evidence="3">Belongs to the RNase PH family.</text>
</comment>
<dbReference type="GO" id="GO:0000176">
    <property type="term" value="C:nuclear exosome (RNase complex)"/>
    <property type="evidence" value="ECO:0007669"/>
    <property type="project" value="TreeGrafter"/>
</dbReference>
<comment type="subcellular location">
    <subcellularLocation>
        <location evidence="1">Cytoplasm</location>
    </subcellularLocation>
    <subcellularLocation>
        <location evidence="2">Nucleus</location>
        <location evidence="2">Nucleolus</location>
    </subcellularLocation>
</comment>
<keyword evidence="13" id="KW-1185">Reference proteome</keyword>
<dbReference type="CDD" id="cd11369">
    <property type="entry name" value="RNase_PH_RRP43"/>
    <property type="match status" value="1"/>
</dbReference>
<evidence type="ECO:0000256" key="2">
    <source>
        <dbReference type="ARBA" id="ARBA00004604"/>
    </source>
</evidence>
<evidence type="ECO:0000256" key="7">
    <source>
        <dbReference type="ARBA" id="ARBA00022884"/>
    </source>
</evidence>
<reference evidence="12" key="2">
    <citation type="journal article" date="2023" name="Commun. Biol.">
        <title>Intrasexual cuticular hydrocarbon dimorphism in a wasp sheds light on hydrocarbon biosynthesis genes in Hymenoptera.</title>
        <authorList>
            <person name="Moris V.C."/>
            <person name="Podsiadlowski L."/>
            <person name="Martin S."/>
            <person name="Oeyen J.P."/>
            <person name="Donath A."/>
            <person name="Petersen M."/>
            <person name="Wilbrandt J."/>
            <person name="Misof B."/>
            <person name="Liedtke D."/>
            <person name="Thamm M."/>
            <person name="Scheiner R."/>
            <person name="Schmitt T."/>
            <person name="Niehuis O."/>
        </authorList>
    </citation>
    <scope>NUCLEOTIDE SEQUENCE</scope>
    <source>
        <strain evidence="12">GBR_01_08_01A</strain>
    </source>
</reference>
<evidence type="ECO:0000256" key="3">
    <source>
        <dbReference type="ARBA" id="ARBA00006678"/>
    </source>
</evidence>
<dbReference type="PANTHER" id="PTHR11097:SF9">
    <property type="entry name" value="EXOSOME COMPLEX COMPONENT RRP43"/>
    <property type="match status" value="1"/>
</dbReference>
<gene>
    <name evidence="12" type="ORF">KPH14_008524</name>
</gene>
<dbReference type="GO" id="GO:0071035">
    <property type="term" value="P:nuclear polyadenylation-dependent rRNA catabolic process"/>
    <property type="evidence" value="ECO:0007669"/>
    <property type="project" value="TreeGrafter"/>
</dbReference>
<evidence type="ECO:0000256" key="6">
    <source>
        <dbReference type="ARBA" id="ARBA00022835"/>
    </source>
</evidence>
<dbReference type="InterPro" id="IPR020568">
    <property type="entry name" value="Ribosomal_Su5_D2-typ_SF"/>
</dbReference>
<sequence length="288" mass="31601">MDSQYKIIHPVKYLHDHLAQDVRPDGRQFLSFRPISVNVSSITQADSSAVFKIGNTTVICGIKAELAAPKAETPNCGYIVPNVELSALCSPKFRPGPPSEEAQVISKFIESILINSAAVDLKNLCICEDKLVWVLYCDLLCINYDGAVIDACTGALATALKALTLPRVVHDPDSGNTSVQYENRVPFPVKTLPVSITFAIFDRQLLIADPTDDEESLSLGKLTIVLDEEVICCIHKPGGIPVSQELFIRTLAKSKRRADLVRSLIHTAISSTKKKFDSLDKNIMHVDK</sequence>
<protein>
    <recommendedName>
        <fullName evidence="9">Ribosomal RNA-processing protein 43</fullName>
    </recommendedName>
</protein>
<dbReference type="InterPro" id="IPR001247">
    <property type="entry name" value="ExoRNase_PH_dom1"/>
</dbReference>
<evidence type="ECO:0000259" key="10">
    <source>
        <dbReference type="Pfam" id="PF01138"/>
    </source>
</evidence>
<evidence type="ECO:0000256" key="5">
    <source>
        <dbReference type="ARBA" id="ARBA00022552"/>
    </source>
</evidence>
<keyword evidence="4" id="KW-0963">Cytoplasm</keyword>
<evidence type="ECO:0000259" key="11">
    <source>
        <dbReference type="Pfam" id="PF03725"/>
    </source>
</evidence>
<evidence type="ECO:0000313" key="13">
    <source>
        <dbReference type="Proteomes" id="UP001258017"/>
    </source>
</evidence>
<dbReference type="Pfam" id="PF03725">
    <property type="entry name" value="RNase_PH_C"/>
    <property type="match status" value="1"/>
</dbReference>
<proteinExistence type="inferred from homology"/>
<reference evidence="12" key="1">
    <citation type="submission" date="2021-08" db="EMBL/GenBank/DDBJ databases">
        <authorList>
            <person name="Misof B."/>
            <person name="Oliver O."/>
            <person name="Podsiadlowski L."/>
            <person name="Donath A."/>
            <person name="Peters R."/>
            <person name="Mayer C."/>
            <person name="Rust J."/>
            <person name="Gunkel S."/>
            <person name="Lesny P."/>
            <person name="Martin S."/>
            <person name="Oeyen J.P."/>
            <person name="Petersen M."/>
            <person name="Panagiotis P."/>
            <person name="Wilbrandt J."/>
            <person name="Tanja T."/>
        </authorList>
    </citation>
    <scope>NUCLEOTIDE SEQUENCE</scope>
    <source>
        <strain evidence="12">GBR_01_08_01A</strain>
        <tissue evidence="12">Thorax + abdomen</tissue>
    </source>
</reference>
<dbReference type="EMBL" id="JAIFRP010000022">
    <property type="protein sequence ID" value="KAK2584994.1"/>
    <property type="molecule type" value="Genomic_DNA"/>
</dbReference>
<dbReference type="GO" id="GO:0035925">
    <property type="term" value="F:mRNA 3'-UTR AU-rich region binding"/>
    <property type="evidence" value="ECO:0007669"/>
    <property type="project" value="TreeGrafter"/>
</dbReference>
<evidence type="ECO:0000256" key="4">
    <source>
        <dbReference type="ARBA" id="ARBA00022490"/>
    </source>
</evidence>
<dbReference type="GO" id="GO:0034475">
    <property type="term" value="P:U4 snRNA 3'-end processing"/>
    <property type="evidence" value="ECO:0007669"/>
    <property type="project" value="TreeGrafter"/>
</dbReference>
<keyword evidence="8" id="KW-0539">Nucleus</keyword>
<dbReference type="GO" id="GO:0000177">
    <property type="term" value="C:cytoplasmic exosome (RNase complex)"/>
    <property type="evidence" value="ECO:0007669"/>
    <property type="project" value="TreeGrafter"/>
</dbReference>
<accession>A0AAD9RS76</accession>
<dbReference type="GO" id="GO:0034476">
    <property type="term" value="P:U5 snRNA 3'-end processing"/>
    <property type="evidence" value="ECO:0007669"/>
    <property type="project" value="TreeGrafter"/>
</dbReference>
<dbReference type="SUPFAM" id="SSF54211">
    <property type="entry name" value="Ribosomal protein S5 domain 2-like"/>
    <property type="match status" value="1"/>
</dbReference>
<dbReference type="Proteomes" id="UP001258017">
    <property type="component" value="Unassembled WGS sequence"/>
</dbReference>